<dbReference type="AlphaFoldDB" id="A0A3S4W367"/>
<sequence>MNSQNQHMEHEVVILANGYKITNFTQTEKLPLYPIRGQVSQIPTSENLLKLKSVLCYDGYLTPVDQAKTSHCIGASHIRDNTNRTFSEQEQQETNKSSNKYCTKLDARCGYLRQSCPNSYSLFRA</sequence>
<dbReference type="Proteomes" id="UP000278733">
    <property type="component" value="Chromosome"/>
</dbReference>
<reference evidence="2 3" key="1">
    <citation type="submission" date="2018-12" db="EMBL/GenBank/DDBJ databases">
        <authorList>
            <consortium name="Pathogen Informatics"/>
        </authorList>
    </citation>
    <scope>NUCLEOTIDE SEQUENCE [LARGE SCALE GENOMIC DNA]</scope>
    <source>
        <strain evidence="2 3">NCTC8284</strain>
    </source>
</reference>
<protein>
    <submittedName>
        <fullName evidence="2">tRNA 5-methylaminomethyl-2-thiouridine biosynthesis bifunctional protein MnmC</fullName>
    </submittedName>
</protein>
<accession>A0A3S4W367</accession>
<dbReference type="InterPro" id="IPR006076">
    <property type="entry name" value="FAD-dep_OxRdtase"/>
</dbReference>
<dbReference type="Pfam" id="PF01266">
    <property type="entry name" value="DAO"/>
    <property type="match status" value="1"/>
</dbReference>
<dbReference type="EMBL" id="LR134405">
    <property type="protein sequence ID" value="VEH67639.1"/>
    <property type="molecule type" value="Genomic_DNA"/>
</dbReference>
<evidence type="ECO:0000259" key="1">
    <source>
        <dbReference type="Pfam" id="PF01266"/>
    </source>
</evidence>
<evidence type="ECO:0000313" key="3">
    <source>
        <dbReference type="Proteomes" id="UP000278733"/>
    </source>
</evidence>
<evidence type="ECO:0000313" key="2">
    <source>
        <dbReference type="EMBL" id="VEH67639.1"/>
    </source>
</evidence>
<gene>
    <name evidence="2" type="primary">mnmC_3</name>
    <name evidence="2" type="ORF">NCTC8284_02836</name>
</gene>
<proteinExistence type="predicted"/>
<name>A0A3S4W367_9PAST</name>
<dbReference type="KEGG" id="rpne:NCTC8284_02836"/>
<feature type="domain" description="FAD dependent oxidoreductase" evidence="1">
    <location>
        <begin position="10"/>
        <end position="105"/>
    </location>
</feature>
<organism evidence="2 3">
    <name type="scientific">Rodentibacter pneumotropicus</name>
    <dbReference type="NCBI Taxonomy" id="758"/>
    <lineage>
        <taxon>Bacteria</taxon>
        <taxon>Pseudomonadati</taxon>
        <taxon>Pseudomonadota</taxon>
        <taxon>Gammaproteobacteria</taxon>
        <taxon>Pasteurellales</taxon>
        <taxon>Pasteurellaceae</taxon>
        <taxon>Rodentibacter</taxon>
    </lineage>
</organism>
<dbReference type="Gene3D" id="3.30.9.10">
    <property type="entry name" value="D-Amino Acid Oxidase, subunit A, domain 2"/>
    <property type="match status" value="1"/>
</dbReference>